<feature type="domain" description="Transketolase-like pyrimidine-binding" evidence="1">
    <location>
        <begin position="8"/>
        <end position="127"/>
    </location>
</feature>
<accession>X1SGT5</accession>
<dbReference type="CDD" id="cd07033">
    <property type="entry name" value="TPP_PYR_DXS_TK_like"/>
    <property type="match status" value="1"/>
</dbReference>
<feature type="non-terminal residue" evidence="2">
    <location>
        <position position="127"/>
    </location>
</feature>
<evidence type="ECO:0000313" key="2">
    <source>
        <dbReference type="EMBL" id="GAI78366.1"/>
    </source>
</evidence>
<name>X1SGT5_9ZZZZ</name>
<dbReference type="PANTHER" id="PTHR43825">
    <property type="entry name" value="PYRUVATE DEHYDROGENASE E1 COMPONENT"/>
    <property type="match status" value="1"/>
</dbReference>
<dbReference type="AlphaFoldDB" id="X1SGT5"/>
<dbReference type="SMART" id="SM00861">
    <property type="entry name" value="Transket_pyr"/>
    <property type="match status" value="1"/>
</dbReference>
<dbReference type="Gene3D" id="3.40.50.970">
    <property type="match status" value="1"/>
</dbReference>
<proteinExistence type="predicted"/>
<protein>
    <recommendedName>
        <fullName evidence="1">Transketolase-like pyrimidine-binding domain-containing protein</fullName>
    </recommendedName>
</protein>
<reference evidence="2" key="1">
    <citation type="journal article" date="2014" name="Front. Microbiol.">
        <title>High frequency of phylogenetically diverse reductive dehalogenase-homologous genes in deep subseafloor sedimentary metagenomes.</title>
        <authorList>
            <person name="Kawai M."/>
            <person name="Futagami T."/>
            <person name="Toyoda A."/>
            <person name="Takaki Y."/>
            <person name="Nishi S."/>
            <person name="Hori S."/>
            <person name="Arai W."/>
            <person name="Tsubouchi T."/>
            <person name="Morono Y."/>
            <person name="Uchiyama I."/>
            <person name="Ito T."/>
            <person name="Fujiyama A."/>
            <person name="Inagaki F."/>
            <person name="Takami H."/>
        </authorList>
    </citation>
    <scope>NUCLEOTIDE SEQUENCE</scope>
    <source>
        <strain evidence="2">Expedition CK06-06</strain>
    </source>
</reference>
<dbReference type="PANTHER" id="PTHR43825:SF1">
    <property type="entry name" value="TRANSKETOLASE-LIKE PYRIMIDINE-BINDING DOMAIN-CONTAINING PROTEIN"/>
    <property type="match status" value="1"/>
</dbReference>
<comment type="caution">
    <text evidence="2">The sequence shown here is derived from an EMBL/GenBank/DDBJ whole genome shotgun (WGS) entry which is preliminary data.</text>
</comment>
<dbReference type="Pfam" id="PF02779">
    <property type="entry name" value="Transket_pyr"/>
    <property type="match status" value="1"/>
</dbReference>
<evidence type="ECO:0000259" key="1">
    <source>
        <dbReference type="SMART" id="SM00861"/>
    </source>
</evidence>
<sequence>MKLSKANITTRQAFSERMLEYGVINKDFVVFEADIGYSTYSHLFGDAYPERYFNMGIAESNTMAAAAGMAADGRTVIACSYGVFITMRAIEAIRTFICYPNLNVKFLSSHGGVTPAVDGVTHQATED</sequence>
<dbReference type="SUPFAM" id="SSF52518">
    <property type="entry name" value="Thiamin diphosphate-binding fold (THDP-binding)"/>
    <property type="match status" value="1"/>
</dbReference>
<dbReference type="InterPro" id="IPR029061">
    <property type="entry name" value="THDP-binding"/>
</dbReference>
<dbReference type="EMBL" id="BARW01005355">
    <property type="protein sequence ID" value="GAI78366.1"/>
    <property type="molecule type" value="Genomic_DNA"/>
</dbReference>
<gene>
    <name evidence="2" type="ORF">S12H4_11735</name>
</gene>
<organism evidence="2">
    <name type="scientific">marine sediment metagenome</name>
    <dbReference type="NCBI Taxonomy" id="412755"/>
    <lineage>
        <taxon>unclassified sequences</taxon>
        <taxon>metagenomes</taxon>
        <taxon>ecological metagenomes</taxon>
    </lineage>
</organism>
<dbReference type="InterPro" id="IPR051157">
    <property type="entry name" value="PDH/Transketolase"/>
</dbReference>
<dbReference type="InterPro" id="IPR005475">
    <property type="entry name" value="Transketolase-like_Pyr-bd"/>
</dbReference>